<sequence length="103" mass="11598">MASPANFGCQIAIHLRMQSEDSIELKSSIHNHKVLLLSMKLKDKENSQLSSMLRICKISLLFMVVGNVCCWKANKHRDVHMDENDVEGSKGSFKIIGDYFGIS</sequence>
<evidence type="ECO:0000313" key="2">
    <source>
        <dbReference type="Proteomes" id="UP001552299"/>
    </source>
</evidence>
<gene>
    <name evidence="1" type="ORF">M5K25_012803</name>
</gene>
<proteinExistence type="predicted"/>
<dbReference type="AlphaFoldDB" id="A0ABD0UYR6"/>
<dbReference type="EMBL" id="JANQDX010000010">
    <property type="protein sequence ID" value="KAL0917720.1"/>
    <property type="molecule type" value="Genomic_DNA"/>
</dbReference>
<reference evidence="1 2" key="1">
    <citation type="journal article" date="2024" name="Plant Biotechnol. J.">
        <title>Dendrobium thyrsiflorum genome and its molecular insights into genes involved in important horticultural traits.</title>
        <authorList>
            <person name="Chen B."/>
            <person name="Wang J.Y."/>
            <person name="Zheng P.J."/>
            <person name="Li K.L."/>
            <person name="Liang Y.M."/>
            <person name="Chen X.F."/>
            <person name="Zhang C."/>
            <person name="Zhao X."/>
            <person name="He X."/>
            <person name="Zhang G.Q."/>
            <person name="Liu Z.J."/>
            <person name="Xu Q."/>
        </authorList>
    </citation>
    <scope>NUCLEOTIDE SEQUENCE [LARGE SCALE GENOMIC DNA]</scope>
    <source>
        <strain evidence="1">GZMU011</strain>
    </source>
</reference>
<accession>A0ABD0UYR6</accession>
<dbReference type="Proteomes" id="UP001552299">
    <property type="component" value="Unassembled WGS sequence"/>
</dbReference>
<evidence type="ECO:0000313" key="1">
    <source>
        <dbReference type="EMBL" id="KAL0917720.1"/>
    </source>
</evidence>
<name>A0ABD0UYR6_DENTH</name>
<organism evidence="1 2">
    <name type="scientific">Dendrobium thyrsiflorum</name>
    <name type="common">Pinecone-like raceme dendrobium</name>
    <name type="synonym">Orchid</name>
    <dbReference type="NCBI Taxonomy" id="117978"/>
    <lineage>
        <taxon>Eukaryota</taxon>
        <taxon>Viridiplantae</taxon>
        <taxon>Streptophyta</taxon>
        <taxon>Embryophyta</taxon>
        <taxon>Tracheophyta</taxon>
        <taxon>Spermatophyta</taxon>
        <taxon>Magnoliopsida</taxon>
        <taxon>Liliopsida</taxon>
        <taxon>Asparagales</taxon>
        <taxon>Orchidaceae</taxon>
        <taxon>Epidendroideae</taxon>
        <taxon>Malaxideae</taxon>
        <taxon>Dendrobiinae</taxon>
        <taxon>Dendrobium</taxon>
    </lineage>
</organism>
<comment type="caution">
    <text evidence="1">The sequence shown here is derived from an EMBL/GenBank/DDBJ whole genome shotgun (WGS) entry which is preliminary data.</text>
</comment>
<keyword evidence="2" id="KW-1185">Reference proteome</keyword>
<protein>
    <submittedName>
        <fullName evidence="1">Uncharacterized protein</fullName>
    </submittedName>
</protein>